<proteinExistence type="inferred from homology"/>
<dbReference type="InterPro" id="IPR038765">
    <property type="entry name" value="Papain-like_cys_pep_sf"/>
</dbReference>
<dbReference type="AlphaFoldDB" id="A0AAD9SH36"/>
<dbReference type="PANTHER" id="PTHR12606:SF141">
    <property type="entry name" value="GH15225P-RELATED"/>
    <property type="match status" value="1"/>
</dbReference>
<feature type="region of interest" description="Disordered" evidence="6">
    <location>
        <begin position="52"/>
        <end position="103"/>
    </location>
</feature>
<dbReference type="PROSITE" id="PS50600">
    <property type="entry name" value="ULP_PROTEASE"/>
    <property type="match status" value="1"/>
</dbReference>
<evidence type="ECO:0000256" key="6">
    <source>
        <dbReference type="SAM" id="MobiDB-lite"/>
    </source>
</evidence>
<feature type="compositionally biased region" description="Basic and acidic residues" evidence="6">
    <location>
        <begin position="516"/>
        <end position="544"/>
    </location>
</feature>
<evidence type="ECO:0000256" key="4">
    <source>
        <dbReference type="ARBA" id="ARBA00022807"/>
    </source>
</evidence>
<dbReference type="InterPro" id="IPR003653">
    <property type="entry name" value="Peptidase_C48_C"/>
</dbReference>
<evidence type="ECO:0000256" key="5">
    <source>
        <dbReference type="SAM" id="Coils"/>
    </source>
</evidence>
<keyword evidence="5" id="KW-0175">Coiled coil</keyword>
<dbReference type="SUPFAM" id="SSF54001">
    <property type="entry name" value="Cysteine proteinases"/>
    <property type="match status" value="1"/>
</dbReference>
<dbReference type="EMBL" id="JAUJFL010000003">
    <property type="protein sequence ID" value="KAK2607832.1"/>
    <property type="molecule type" value="Genomic_DNA"/>
</dbReference>
<accession>A0AAD9SH36</accession>
<organism evidence="8 9">
    <name type="scientific">Phomopsis amygdali</name>
    <name type="common">Fusicoccum amygdali</name>
    <dbReference type="NCBI Taxonomy" id="1214568"/>
    <lineage>
        <taxon>Eukaryota</taxon>
        <taxon>Fungi</taxon>
        <taxon>Dikarya</taxon>
        <taxon>Ascomycota</taxon>
        <taxon>Pezizomycotina</taxon>
        <taxon>Sordariomycetes</taxon>
        <taxon>Sordariomycetidae</taxon>
        <taxon>Diaporthales</taxon>
        <taxon>Diaporthaceae</taxon>
        <taxon>Diaporthe</taxon>
    </lineage>
</organism>
<keyword evidence="3" id="KW-0378">Hydrolase</keyword>
<evidence type="ECO:0000256" key="1">
    <source>
        <dbReference type="ARBA" id="ARBA00005234"/>
    </source>
</evidence>
<evidence type="ECO:0000256" key="3">
    <source>
        <dbReference type="ARBA" id="ARBA00022801"/>
    </source>
</evidence>
<feature type="domain" description="Ubiquitin-like protease family profile" evidence="7">
    <location>
        <begin position="706"/>
        <end position="878"/>
    </location>
</feature>
<dbReference type="GO" id="GO:0016926">
    <property type="term" value="P:protein desumoylation"/>
    <property type="evidence" value="ECO:0007669"/>
    <property type="project" value="TreeGrafter"/>
</dbReference>
<reference evidence="8" key="1">
    <citation type="submission" date="2023-06" db="EMBL/GenBank/DDBJ databases">
        <authorList>
            <person name="Noh H."/>
        </authorList>
    </citation>
    <scope>NUCLEOTIDE SEQUENCE</scope>
    <source>
        <strain evidence="8">DUCC20226</strain>
    </source>
</reference>
<evidence type="ECO:0000259" key="7">
    <source>
        <dbReference type="PROSITE" id="PS50600"/>
    </source>
</evidence>
<dbReference type="GO" id="GO:0016929">
    <property type="term" value="F:deSUMOylase activity"/>
    <property type="evidence" value="ECO:0007669"/>
    <property type="project" value="TreeGrafter"/>
</dbReference>
<evidence type="ECO:0000313" key="8">
    <source>
        <dbReference type="EMBL" id="KAK2607832.1"/>
    </source>
</evidence>
<feature type="region of interest" description="Disordered" evidence="6">
    <location>
        <begin position="502"/>
        <end position="544"/>
    </location>
</feature>
<comment type="similarity">
    <text evidence="1">Belongs to the peptidase C48 family.</text>
</comment>
<feature type="compositionally biased region" description="Gly residues" evidence="6">
    <location>
        <begin position="65"/>
        <end position="82"/>
    </location>
</feature>
<dbReference type="Pfam" id="PF02902">
    <property type="entry name" value="Peptidase_C48"/>
    <property type="match status" value="1"/>
</dbReference>
<comment type="caution">
    <text evidence="8">The sequence shown here is derived from an EMBL/GenBank/DDBJ whole genome shotgun (WGS) entry which is preliminary data.</text>
</comment>
<dbReference type="Proteomes" id="UP001265746">
    <property type="component" value="Unassembled WGS sequence"/>
</dbReference>
<keyword evidence="9" id="KW-1185">Reference proteome</keyword>
<keyword evidence="2" id="KW-0645">Protease</keyword>
<dbReference type="PANTHER" id="PTHR12606">
    <property type="entry name" value="SENTRIN/SUMO-SPECIFIC PROTEASE"/>
    <property type="match status" value="1"/>
</dbReference>
<feature type="region of interest" description="Disordered" evidence="6">
    <location>
        <begin position="454"/>
        <end position="479"/>
    </location>
</feature>
<keyword evidence="4" id="KW-0788">Thiol protease</keyword>
<dbReference type="GO" id="GO:0005634">
    <property type="term" value="C:nucleus"/>
    <property type="evidence" value="ECO:0007669"/>
    <property type="project" value="TreeGrafter"/>
</dbReference>
<protein>
    <recommendedName>
        <fullName evidence="7">Ubiquitin-like protease family profile domain-containing protein</fullName>
    </recommendedName>
</protein>
<sequence>MRPSVCGCPDVIIRDPEVVGQGVRVCWLAMGTTASESAIATACAGASASASESESGIENKSAGESAGGSAGGSAGESAGGSATGDSTALRGVEAQLRPMKRKAEAEPDIEDVIMRDVANDAAVEQTTYFSRFVNFGANIRNGIVDAVKGACTRAVGSVFAHGNRLMHSIVEVRHSTADGLSVKRFKRLPLNPKKAATKGILKNTLPVSYLKALPNGQYCWTNRVREHLGVQNHLLVDAFFSNLMSIVRAERVEDYLDIDYAIDPLNVPDFVVDRLRASGNDPTLSILVHNYYIHTTDKRNPHAFVDAGKTFFDKLNKLAKIYRLVYNGQGRVPFLKDLGFEPYDNLETDDKNGLLSHRERLHYYECVVFLQYILTQRAAFNQMCPVQTIAGIIVDFDALHKDEAPPSYVDWPGKYQRVPGAFPGDEMDSLLFDDVALNDFEPARLYDHLNPSPRKFETYDTPPRNAMPKNPIYFDQRGFPKPRRGALRNRLLLGRPKKSARFKQSPQHWYMPSDNEPVKRVYPEGTQPRKAETQISPKSEKESVEDTIRRLKERNGSVFSILDSHKGDKIVYKQHKTLDELFDDDPLGFEGTNQDLVKLSREKRDDFDTRKQLINEAFYQLEAEQRAEERRVAEKAQRAAEEARRRAEEERLRAEEEEVRRVEEAGGLRQPHKPVVPSLTDEWIARSQGTLHARLNAELAKTPEGTPLTRKDFETVVTPNQWLNDEIVNGTLLHLANYINQKAGIKNTRVQTPKVQVFNSFFGKKIYDNGGEGTERQMRRTGIRKDTFLEIEAVLIPICRGAHWTLVVVRPKYRQVHHFDSLNGAGNSNLTDNALKWVRMVLEDRFVPPEWNTTTIPSPRQHNFDDCGVHTVTNGICVAMHVDPMTYSADDMNQQRLHIAAVLLNDGFKGDLSLDDF</sequence>
<dbReference type="GO" id="GO:0006508">
    <property type="term" value="P:proteolysis"/>
    <property type="evidence" value="ECO:0007669"/>
    <property type="project" value="UniProtKB-KW"/>
</dbReference>
<name>A0AAD9SH36_PHOAM</name>
<evidence type="ECO:0000256" key="2">
    <source>
        <dbReference type="ARBA" id="ARBA00022670"/>
    </source>
</evidence>
<evidence type="ECO:0000313" key="9">
    <source>
        <dbReference type="Proteomes" id="UP001265746"/>
    </source>
</evidence>
<gene>
    <name evidence="8" type="ORF">N8I77_006481</name>
</gene>
<feature type="coiled-coil region" evidence="5">
    <location>
        <begin position="626"/>
        <end position="665"/>
    </location>
</feature>
<dbReference type="Gene3D" id="3.40.395.10">
    <property type="entry name" value="Adenoviral Proteinase, Chain A"/>
    <property type="match status" value="1"/>
</dbReference>